<sequence>MNEIQMTFYSLLNLFDRSLWVKLLSELERLFGQKLSHLDVNDPLRKKVSDLETAADYICSIGKEESSRRLFGKFGKSKIELSISIFKEAAPFPNSLSIYFPEKVIGDKEGLCMLRNAFEESNRCLKSFYSICDSMDTIASKRKATGYAVDLQAELIGVFWLTYFGKAYVDYFEESKFLDIPSRRIEGLDGSMMDLGESPISIAVARYQVEALLGKESFVDPSLGYDKPVGKNALRFDQLR</sequence>
<evidence type="ECO:0000313" key="2">
    <source>
        <dbReference type="Proteomes" id="UP001139408"/>
    </source>
</evidence>
<protein>
    <submittedName>
        <fullName evidence="1">Uncharacterized protein</fullName>
    </submittedName>
</protein>
<keyword evidence="2" id="KW-1185">Reference proteome</keyword>
<dbReference type="AlphaFoldDB" id="A0A9X1ZIT3"/>
<evidence type="ECO:0000313" key="1">
    <source>
        <dbReference type="EMBL" id="MCL1107758.1"/>
    </source>
</evidence>
<comment type="caution">
    <text evidence="1">The sequence shown here is derived from an EMBL/GenBank/DDBJ whole genome shotgun (WGS) entry which is preliminary data.</text>
</comment>
<reference evidence="1" key="1">
    <citation type="submission" date="2022-01" db="EMBL/GenBank/DDBJ databases">
        <title>Whole genome-based taxonomy of the Shewanellaceae.</title>
        <authorList>
            <person name="Martin-Rodriguez A.J."/>
        </authorList>
    </citation>
    <scope>NUCLEOTIDE SEQUENCE</scope>
    <source>
        <strain evidence="1">DSM 23803</strain>
    </source>
</reference>
<gene>
    <name evidence="1" type="ORF">L2749_21400</name>
</gene>
<dbReference type="Proteomes" id="UP001139408">
    <property type="component" value="Unassembled WGS sequence"/>
</dbReference>
<proteinExistence type="predicted"/>
<dbReference type="EMBL" id="JAKILJ010000088">
    <property type="protein sequence ID" value="MCL1107758.1"/>
    <property type="molecule type" value="Genomic_DNA"/>
</dbReference>
<name>A0A9X1ZIT3_9GAMM</name>
<organism evidence="1 2">
    <name type="scientific">Shewanella algicola</name>
    <dbReference type="NCBI Taxonomy" id="640633"/>
    <lineage>
        <taxon>Bacteria</taxon>
        <taxon>Pseudomonadati</taxon>
        <taxon>Pseudomonadota</taxon>
        <taxon>Gammaproteobacteria</taxon>
        <taxon>Alteromonadales</taxon>
        <taxon>Shewanellaceae</taxon>
        <taxon>Shewanella</taxon>
    </lineage>
</organism>
<dbReference type="RefSeq" id="WP_188927187.1">
    <property type="nucleotide sequence ID" value="NZ_BMQI01000090.1"/>
</dbReference>
<accession>A0A9X1ZIT3</accession>